<dbReference type="EMBL" id="JARIHO010000018">
    <property type="protein sequence ID" value="KAJ7347803.1"/>
    <property type="molecule type" value="Genomic_DNA"/>
</dbReference>
<evidence type="ECO:0000313" key="4">
    <source>
        <dbReference type="Proteomes" id="UP001218218"/>
    </source>
</evidence>
<protein>
    <submittedName>
        <fullName evidence="3">Uncharacterized protein</fullName>
    </submittedName>
</protein>
<dbReference type="AlphaFoldDB" id="A0AAD7A1R0"/>
<dbReference type="Proteomes" id="UP001218218">
    <property type="component" value="Unassembled WGS sequence"/>
</dbReference>
<keyword evidence="1" id="KW-0175">Coiled coil</keyword>
<comment type="caution">
    <text evidence="3">The sequence shown here is derived from an EMBL/GenBank/DDBJ whole genome shotgun (WGS) entry which is preliminary data.</text>
</comment>
<evidence type="ECO:0000256" key="2">
    <source>
        <dbReference type="SAM" id="MobiDB-lite"/>
    </source>
</evidence>
<proteinExistence type="predicted"/>
<feature type="coiled-coil region" evidence="1">
    <location>
        <begin position="297"/>
        <end position="334"/>
    </location>
</feature>
<organism evidence="3 4">
    <name type="scientific">Mycena albidolilacea</name>
    <dbReference type="NCBI Taxonomy" id="1033008"/>
    <lineage>
        <taxon>Eukaryota</taxon>
        <taxon>Fungi</taxon>
        <taxon>Dikarya</taxon>
        <taxon>Basidiomycota</taxon>
        <taxon>Agaricomycotina</taxon>
        <taxon>Agaricomycetes</taxon>
        <taxon>Agaricomycetidae</taxon>
        <taxon>Agaricales</taxon>
        <taxon>Marasmiineae</taxon>
        <taxon>Mycenaceae</taxon>
        <taxon>Mycena</taxon>
    </lineage>
</organism>
<reference evidence="3" key="1">
    <citation type="submission" date="2023-03" db="EMBL/GenBank/DDBJ databases">
        <title>Massive genome expansion in bonnet fungi (Mycena s.s.) driven by repeated elements and novel gene families across ecological guilds.</title>
        <authorList>
            <consortium name="Lawrence Berkeley National Laboratory"/>
            <person name="Harder C.B."/>
            <person name="Miyauchi S."/>
            <person name="Viragh M."/>
            <person name="Kuo A."/>
            <person name="Thoen E."/>
            <person name="Andreopoulos B."/>
            <person name="Lu D."/>
            <person name="Skrede I."/>
            <person name="Drula E."/>
            <person name="Henrissat B."/>
            <person name="Morin E."/>
            <person name="Kohler A."/>
            <person name="Barry K."/>
            <person name="LaButti K."/>
            <person name="Morin E."/>
            <person name="Salamov A."/>
            <person name="Lipzen A."/>
            <person name="Mereny Z."/>
            <person name="Hegedus B."/>
            <person name="Baldrian P."/>
            <person name="Stursova M."/>
            <person name="Weitz H."/>
            <person name="Taylor A."/>
            <person name="Grigoriev I.V."/>
            <person name="Nagy L.G."/>
            <person name="Martin F."/>
            <person name="Kauserud H."/>
        </authorList>
    </citation>
    <scope>NUCLEOTIDE SEQUENCE</scope>
    <source>
        <strain evidence="3">CBHHK002</strain>
    </source>
</reference>
<evidence type="ECO:0000256" key="1">
    <source>
        <dbReference type="SAM" id="Coils"/>
    </source>
</evidence>
<name>A0AAD7A1R0_9AGAR</name>
<evidence type="ECO:0000313" key="3">
    <source>
        <dbReference type="EMBL" id="KAJ7347803.1"/>
    </source>
</evidence>
<accession>A0AAD7A1R0</accession>
<keyword evidence="4" id="KW-1185">Reference proteome</keyword>
<feature type="compositionally biased region" description="Polar residues" evidence="2">
    <location>
        <begin position="79"/>
        <end position="88"/>
    </location>
</feature>
<gene>
    <name evidence="3" type="ORF">DFH08DRAFT_808580</name>
</gene>
<sequence>MNKSSYARLVYSLTTTTAIWFRTLALCESSQFYAHLRPAGCEGSVSDPPETPTPSVRKRANSTAPSPPPPKRPRDRAPGSTNKGLGNNTAPKATKSKSKAALKPMGGKCWPNPECGRFYNFLLADMPEGDKCFKQHQTNPGHVYSRASTILYNGLQSAASIKAMYGRAIDTFTWMHTFNDFAGNGGGNTDCDDPEAILKSKLKAAHASSQHLGSLKPATITEWEDHGWYELFWISERAQRLHTPSFEALPLPSPTSKMTAMLSTALMLISTPRFVLEPKHIPSSSLHKQANILFSSMDESEENKVNALEAKLAIEREKLDLEKARVELDKTKGKVEMARMVLEMNGVDDEGKGAANEFLKTLFS</sequence>
<feature type="region of interest" description="Disordered" evidence="2">
    <location>
        <begin position="41"/>
        <end position="105"/>
    </location>
</feature>